<evidence type="ECO:0000259" key="10">
    <source>
        <dbReference type="Pfam" id="PF00133"/>
    </source>
</evidence>
<dbReference type="PANTHER" id="PTHR42765:SF1">
    <property type="entry name" value="ISOLEUCINE--TRNA LIGASE, MITOCHONDRIAL"/>
    <property type="match status" value="1"/>
</dbReference>
<evidence type="ECO:0000256" key="7">
    <source>
        <dbReference type="ARBA" id="ARBA00023146"/>
    </source>
</evidence>
<dbReference type="OMA" id="PHSINDS"/>
<evidence type="ECO:0000256" key="2">
    <source>
        <dbReference type="ARBA" id="ARBA00013165"/>
    </source>
</evidence>
<feature type="region of interest" description="Disordered" evidence="9">
    <location>
        <begin position="1269"/>
        <end position="1299"/>
    </location>
</feature>
<organism evidence="12 13">
    <name type="scientific">Grifola frondosa</name>
    <name type="common">Maitake</name>
    <name type="synonym">Polyporus frondosus</name>
    <dbReference type="NCBI Taxonomy" id="5627"/>
    <lineage>
        <taxon>Eukaryota</taxon>
        <taxon>Fungi</taxon>
        <taxon>Dikarya</taxon>
        <taxon>Basidiomycota</taxon>
        <taxon>Agaricomycotina</taxon>
        <taxon>Agaricomycetes</taxon>
        <taxon>Polyporales</taxon>
        <taxon>Grifolaceae</taxon>
        <taxon>Grifola</taxon>
    </lineage>
</organism>
<evidence type="ECO:0000256" key="8">
    <source>
        <dbReference type="ARBA" id="ARBA00032665"/>
    </source>
</evidence>
<reference evidence="12 13" key="1">
    <citation type="submission" date="2016-03" db="EMBL/GenBank/DDBJ databases">
        <title>Whole genome sequencing of Grifola frondosa 9006-11.</title>
        <authorList>
            <person name="Min B."/>
            <person name="Park H."/>
            <person name="Kim J.-G."/>
            <person name="Cho H."/>
            <person name="Oh Y.-L."/>
            <person name="Kong W.-S."/>
            <person name="Choi I.-G."/>
        </authorList>
    </citation>
    <scope>NUCLEOTIDE SEQUENCE [LARGE SCALE GENOMIC DNA]</scope>
    <source>
        <strain evidence="12 13">9006-11</strain>
    </source>
</reference>
<dbReference type="GO" id="GO:0004822">
    <property type="term" value="F:isoleucine-tRNA ligase activity"/>
    <property type="evidence" value="ECO:0007669"/>
    <property type="project" value="UniProtKB-EC"/>
</dbReference>
<feature type="region of interest" description="Disordered" evidence="9">
    <location>
        <begin position="1532"/>
        <end position="1572"/>
    </location>
</feature>
<proteinExistence type="inferred from homology"/>
<keyword evidence="6" id="KW-0648">Protein biosynthesis</keyword>
<comment type="similarity">
    <text evidence="1">Belongs to the OSBP family.</text>
</comment>
<dbReference type="OrthoDB" id="10264412at2759"/>
<dbReference type="InterPro" id="IPR002300">
    <property type="entry name" value="aa-tRNA-synth_Ia"/>
</dbReference>
<evidence type="ECO:0000256" key="4">
    <source>
        <dbReference type="ARBA" id="ARBA00022741"/>
    </source>
</evidence>
<dbReference type="InterPro" id="IPR002301">
    <property type="entry name" value="Ile-tRNA-ligase"/>
</dbReference>
<protein>
    <recommendedName>
        <fullName evidence="2">isoleucine--tRNA ligase</fullName>
        <ecNumber evidence="2">6.1.1.5</ecNumber>
    </recommendedName>
    <alternativeName>
        <fullName evidence="8">Isoleucyl-tRNA synthetase</fullName>
    </alternativeName>
</protein>
<evidence type="ECO:0000256" key="5">
    <source>
        <dbReference type="ARBA" id="ARBA00022840"/>
    </source>
</evidence>
<dbReference type="CDD" id="cd07960">
    <property type="entry name" value="Anticodon_Ia_Ile_BEm"/>
    <property type="match status" value="1"/>
</dbReference>
<dbReference type="Pfam" id="PF01237">
    <property type="entry name" value="Oxysterol_BP"/>
    <property type="match status" value="1"/>
</dbReference>
<dbReference type="InterPro" id="IPR009080">
    <property type="entry name" value="tRNAsynth_Ia_anticodon-bd"/>
</dbReference>
<dbReference type="NCBIfam" id="TIGR00392">
    <property type="entry name" value="ileS"/>
    <property type="match status" value="1"/>
</dbReference>
<evidence type="ECO:0000259" key="11">
    <source>
        <dbReference type="Pfam" id="PF08264"/>
    </source>
</evidence>
<dbReference type="InterPro" id="IPR033708">
    <property type="entry name" value="Anticodon_Ile_BEm"/>
</dbReference>
<dbReference type="Gene3D" id="1.10.730.20">
    <property type="match status" value="1"/>
</dbReference>
<keyword evidence="3 12" id="KW-0436">Ligase</keyword>
<keyword evidence="7" id="KW-0030">Aminoacyl-tRNA synthetase</keyword>
<gene>
    <name evidence="12" type="primary">ileS</name>
    <name evidence="12" type="ORF">A0H81_02540</name>
</gene>
<dbReference type="PRINTS" id="PR00984">
    <property type="entry name" value="TRNASYNTHILE"/>
</dbReference>
<evidence type="ECO:0000313" key="13">
    <source>
        <dbReference type="Proteomes" id="UP000092993"/>
    </source>
</evidence>
<dbReference type="Gene3D" id="3.40.50.620">
    <property type="entry name" value="HUPs"/>
    <property type="match status" value="2"/>
</dbReference>
<dbReference type="InterPro" id="IPR000648">
    <property type="entry name" value="Oxysterol-bd"/>
</dbReference>
<dbReference type="InterPro" id="IPR013155">
    <property type="entry name" value="M/V/L/I-tRNA-synth_anticd-bd"/>
</dbReference>
<evidence type="ECO:0000256" key="9">
    <source>
        <dbReference type="SAM" id="MobiDB-lite"/>
    </source>
</evidence>
<dbReference type="InterPro" id="IPR014729">
    <property type="entry name" value="Rossmann-like_a/b/a_fold"/>
</dbReference>
<dbReference type="SUPFAM" id="SSF47323">
    <property type="entry name" value="Anticodon-binding domain of a subclass of class I aminoacyl-tRNA synthetases"/>
    <property type="match status" value="1"/>
</dbReference>
<dbReference type="SUPFAM" id="SSF50677">
    <property type="entry name" value="ValRS/IleRS/LeuRS editing domain"/>
    <property type="match status" value="1"/>
</dbReference>
<accession>A0A1C7MLK0</accession>
<dbReference type="SUPFAM" id="SSF144000">
    <property type="entry name" value="Oxysterol-binding protein-like"/>
    <property type="match status" value="1"/>
</dbReference>
<feature type="domain" description="Methionyl/Valyl/Leucyl/Isoleucyl-tRNA synthetase anticodon-binding" evidence="11">
    <location>
        <begin position="743"/>
        <end position="896"/>
    </location>
</feature>
<dbReference type="SUPFAM" id="SSF52374">
    <property type="entry name" value="Nucleotidylyl transferase"/>
    <property type="match status" value="1"/>
</dbReference>
<name>A0A1C7MLK0_GRIFR</name>
<dbReference type="Gene3D" id="2.40.160.120">
    <property type="match status" value="1"/>
</dbReference>
<dbReference type="EMBL" id="LUGG01000002">
    <property type="protein sequence ID" value="OBZ77732.1"/>
    <property type="molecule type" value="Genomic_DNA"/>
</dbReference>
<dbReference type="Proteomes" id="UP000092993">
    <property type="component" value="Unassembled WGS sequence"/>
</dbReference>
<feature type="compositionally biased region" description="Polar residues" evidence="9">
    <location>
        <begin position="1213"/>
        <end position="1222"/>
    </location>
</feature>
<dbReference type="Gene3D" id="3.30.70.3490">
    <property type="match status" value="1"/>
</dbReference>
<dbReference type="GO" id="GO:0032543">
    <property type="term" value="P:mitochondrial translation"/>
    <property type="evidence" value="ECO:0007669"/>
    <property type="project" value="TreeGrafter"/>
</dbReference>
<feature type="region of interest" description="Disordered" evidence="9">
    <location>
        <begin position="1213"/>
        <end position="1233"/>
    </location>
</feature>
<evidence type="ECO:0000256" key="1">
    <source>
        <dbReference type="ARBA" id="ARBA00008842"/>
    </source>
</evidence>
<dbReference type="Gene3D" id="3.90.740.10">
    <property type="entry name" value="Valyl/Leucyl/Isoleucyl-tRNA synthetase, editing domain"/>
    <property type="match status" value="1"/>
</dbReference>
<dbReference type="STRING" id="5627.A0A1C7MLK0"/>
<dbReference type="InterPro" id="IPR037239">
    <property type="entry name" value="OSBP_sf"/>
</dbReference>
<dbReference type="GO" id="GO:0008289">
    <property type="term" value="F:lipid binding"/>
    <property type="evidence" value="ECO:0007669"/>
    <property type="project" value="InterPro"/>
</dbReference>
<dbReference type="InterPro" id="IPR050081">
    <property type="entry name" value="Ile-tRNA_ligase"/>
</dbReference>
<dbReference type="EC" id="6.1.1.5" evidence="2"/>
<keyword evidence="4" id="KW-0547">Nucleotide-binding</keyword>
<comment type="caution">
    <text evidence="12">The sequence shown here is derived from an EMBL/GenBank/DDBJ whole genome shotgun (WGS) entry which is preliminary data.</text>
</comment>
<feature type="domain" description="Aminoacyl-tRNA synthetase class Ia" evidence="10">
    <location>
        <begin position="25"/>
        <end position="698"/>
    </location>
</feature>
<dbReference type="Pfam" id="PF00133">
    <property type="entry name" value="tRNA-synt_1"/>
    <property type="match status" value="1"/>
</dbReference>
<evidence type="ECO:0000313" key="12">
    <source>
        <dbReference type="EMBL" id="OBZ77732.1"/>
    </source>
</evidence>
<dbReference type="InterPro" id="IPR009008">
    <property type="entry name" value="Val/Leu/Ile-tRNA-synth_edit"/>
</dbReference>
<dbReference type="GO" id="GO:0005524">
    <property type="term" value="F:ATP binding"/>
    <property type="evidence" value="ECO:0007669"/>
    <property type="project" value="UniProtKB-KW"/>
</dbReference>
<dbReference type="GO" id="GO:0006428">
    <property type="term" value="P:isoleucyl-tRNA aminoacylation"/>
    <property type="evidence" value="ECO:0007669"/>
    <property type="project" value="InterPro"/>
</dbReference>
<feature type="compositionally biased region" description="Low complexity" evidence="9">
    <location>
        <begin position="1224"/>
        <end position="1233"/>
    </location>
</feature>
<evidence type="ECO:0000256" key="6">
    <source>
        <dbReference type="ARBA" id="ARBA00022917"/>
    </source>
</evidence>
<dbReference type="GO" id="GO:0002161">
    <property type="term" value="F:aminoacyl-tRNA deacylase activity"/>
    <property type="evidence" value="ECO:0007669"/>
    <property type="project" value="InterPro"/>
</dbReference>
<keyword evidence="5" id="KW-0067">ATP-binding</keyword>
<sequence length="1572" mass="175190">MLHDPSKDETIRRKTTEELYRWQWKNATGPLFVLHDGPRTANGDLHMGHALNKILKAITRYHVLLGHRVQYVVFFRSVLMFVQSHSIQLRARMGLPRTAYRNKVLKNLGKDVHDLSPNVIRAEAEAFAKSEVQSQLEQFREYGIMADWSQESTYRTLDPDYEIRQLRIFQKMVQNGLIYRNYRPVHYSPSSQTALAEAELTYEDHHISHSVYVDFRLDLDSPGMSPVLRTLVGGHKGVNLLVWTTTPWTLTANMAIAVNPEMVYKIVAASSDASAQLTVYASERQEALAKLPELLSSSVLIGEISGSELVGASYRPIFSSLFSAADVPASLPIIASSHVTPDSGTGLVHTAPAHGAEDYAVMRSLGLLSTSVTAQNLVCHVNELGLFTDDVAEVVGHKAAGALVGKEVLGDGGKAIVNLLKEIEALRKVQRIKHRYPYDWKTDKPVIVLATSQWFTNLDNIKDNAIAALQDVAFYPAASRNRLEAFIRNRSEWCISRQRVWGVPIPALYHIPSGRAVLNSDSLTHIMAVLEEKGTSYWWDGPVEEFVPPSLRDGMDIATVAENWRKGTDTMDVWFDSGTSWSMLDNLYKGNREAGTARHFGADVCLEGSDQHRGWFQSQLLTAIGSATSDERKRTSPYGALITHGMVLDEKGMKMSKSLGNILSPKLVINGGEVCTGFSADVLRLWAATVDISNDVSIGPKILKQREESLRKIRNVARFILGNLRDRSVMDKARWIERTSAERFMMHELYKLEDTARKGYDTYNFPQVINALLYFASVRLSSLYLDFNKDCLYANAVDSLQRRRTLTILHTMTRIMAPILPYLAEDIHATLTSDHDKANVPSVFTRTWTPLSSDWIDPGAERDMTALLLLRSKVLGMLEQARQDKKLKSSLEAEVILILPESDQRANSTFIDLLQREEDFLETLFIVSDAYITDEGSLGASSAEWLYTETYQPSAGAQEIGIQITSATQTKCPRCWTFTCYQEDKLCHRHLNCDLAATPHPSLANVSLLTDDAPADSIDSTPFDDDAQAISVPDAADAGESGKLKMIVQLVKKCLGVKDIAAMYDAVLQVVSLLISLQASLSAGFIARAHTQSRVLALSGQTRLVRCVRRISYLRYDSLNNTPHSINDSDDPFERMLAVIRFTFSKDLKFIRGKVCKPYNSVLGEHFRSHWDVIPVSYPSDPSQPPIQHLYLAPAAAESTYSSISLTPTDSLRPYSSETASIRSGKSGKSSKSAFSGLSFMSRGYSTTAKTTPATSPELAEPLNLETDMSNLNLSDDDASTPADLLETDEPPAGADKPRLRIVYLTEQISAKVSGTTLRVMPGSFNKGVFINITGDAGAGERYQITHPVASVNGLLRGSFYVTVGDATIITCNGSPDGQKLRAIIEYKEESWLGKAHFLCEGVIHSYEPEESQHHEWTRVKHVPRSRVLATFDGSWKHHIRWKRIDAPESEYATLIDLSTLHIVPKSVRPLEKQLPNESRKLWENVTNGLVSKEYSEATKHKLAIEQRQRDEAAERKRKGVQFTPRYFERDIDSGIPTLTPEGRKALEEELAEETIYPLESSTSGKAVQAQP</sequence>
<dbReference type="PANTHER" id="PTHR42765">
    <property type="entry name" value="SOLEUCYL-TRNA SYNTHETASE"/>
    <property type="match status" value="1"/>
</dbReference>
<dbReference type="GO" id="GO:0005739">
    <property type="term" value="C:mitochondrion"/>
    <property type="evidence" value="ECO:0007669"/>
    <property type="project" value="TreeGrafter"/>
</dbReference>
<dbReference type="Pfam" id="PF08264">
    <property type="entry name" value="Anticodon_1"/>
    <property type="match status" value="1"/>
</dbReference>
<evidence type="ECO:0000256" key="3">
    <source>
        <dbReference type="ARBA" id="ARBA00022598"/>
    </source>
</evidence>
<feature type="compositionally biased region" description="Polar residues" evidence="9">
    <location>
        <begin position="1560"/>
        <end position="1572"/>
    </location>
</feature>
<dbReference type="Gene3D" id="1.10.10.830">
    <property type="entry name" value="Ile-tRNA synthetase CP2 domain-like"/>
    <property type="match status" value="1"/>
</dbReference>
<dbReference type="GO" id="GO:0000049">
    <property type="term" value="F:tRNA binding"/>
    <property type="evidence" value="ECO:0007669"/>
    <property type="project" value="InterPro"/>
</dbReference>
<keyword evidence="13" id="KW-1185">Reference proteome</keyword>